<evidence type="ECO:0000256" key="1">
    <source>
        <dbReference type="SAM" id="MobiDB-lite"/>
    </source>
</evidence>
<dbReference type="PANTHER" id="PTHR37951">
    <property type="entry name" value="CYTOPLASMIC PROTEIN-RELATED"/>
    <property type="match status" value="1"/>
</dbReference>
<protein>
    <submittedName>
        <fullName evidence="3">Type VI secretion system protein TssA</fullName>
    </submittedName>
</protein>
<gene>
    <name evidence="3" type="primary">tssA</name>
    <name evidence="3" type="ORF">E6A55_31365</name>
</gene>
<dbReference type="EMBL" id="CP039288">
    <property type="protein sequence ID" value="QCC04966.1"/>
    <property type="molecule type" value="Genomic_DNA"/>
</dbReference>
<reference evidence="3 4" key="1">
    <citation type="submission" date="2019-04" db="EMBL/GenBank/DDBJ databases">
        <title>Long-read de novo sequencing of Cupriavidus necator H16.</title>
        <authorList>
            <person name="Little G.T."/>
            <person name="Ehsaan M."/>
            <person name="Arenas-Lopez C."/>
            <person name="Jawed K."/>
            <person name="Winzer K."/>
            <person name="Kovacs K."/>
            <person name="Malys N."/>
            <person name="Minton N.P."/>
        </authorList>
    </citation>
    <scope>NUCLEOTIDE SEQUENCE [LARGE SCALE GENOMIC DNA]</scope>
    <source>
        <strain evidence="3 4">H16</strain>
    </source>
</reference>
<evidence type="ECO:0000259" key="2">
    <source>
        <dbReference type="Pfam" id="PF06812"/>
    </source>
</evidence>
<dbReference type="AlphaFoldDB" id="A0AAE5ZK82"/>
<dbReference type="InterPro" id="IPR017740">
    <property type="entry name" value="TssA-like"/>
</dbReference>
<dbReference type="NCBIfam" id="TIGR03363">
    <property type="entry name" value="VI_chp_8"/>
    <property type="match status" value="1"/>
</dbReference>
<dbReference type="InterPro" id="IPR010657">
    <property type="entry name" value="ImpA_N"/>
</dbReference>
<name>A0AAE5ZK82_CUPNH</name>
<organism evidence="3 4">
    <name type="scientific">Cupriavidus necator (strain ATCC 17699 / DSM 428 / KCTC 22496 / NCIMB 10442 / H16 / Stanier 337)</name>
    <name type="common">Ralstonia eutropha</name>
    <dbReference type="NCBI Taxonomy" id="381666"/>
    <lineage>
        <taxon>Bacteria</taxon>
        <taxon>Pseudomonadati</taxon>
        <taxon>Pseudomonadota</taxon>
        <taxon>Betaproteobacteria</taxon>
        <taxon>Burkholderiales</taxon>
        <taxon>Burkholderiaceae</taxon>
        <taxon>Cupriavidus</taxon>
    </lineage>
</organism>
<feature type="domain" description="ImpA N-terminal" evidence="2">
    <location>
        <begin position="20"/>
        <end position="142"/>
    </location>
</feature>
<proteinExistence type="predicted"/>
<dbReference type="Pfam" id="PF06812">
    <property type="entry name" value="ImpA_N"/>
    <property type="match status" value="1"/>
</dbReference>
<evidence type="ECO:0000313" key="4">
    <source>
        <dbReference type="Proteomes" id="UP000296079"/>
    </source>
</evidence>
<feature type="region of interest" description="Disordered" evidence="1">
    <location>
        <begin position="255"/>
        <end position="291"/>
    </location>
</feature>
<dbReference type="Proteomes" id="UP000296079">
    <property type="component" value="Chromosome 2"/>
</dbReference>
<evidence type="ECO:0000313" key="3">
    <source>
        <dbReference type="EMBL" id="QCC04966.1"/>
    </source>
</evidence>
<accession>A0AAE5ZK82</accession>
<dbReference type="PANTHER" id="PTHR37951:SF1">
    <property type="entry name" value="TYPE VI SECRETION SYSTEM COMPONENT TSSA1"/>
    <property type="match status" value="1"/>
</dbReference>
<sequence>MDQPMTTPTQDRIPDAQALLAPVPGDDPAGASLRYDAVYRAIAEARQHDDESLPMREWERPLVKADWKRVAALASEALATRSKDFQLAAWLCEAWIHLHGAAGFCAGVRLLGALADAYWESAWPRMEAGDAEARCAPIAWLNETLPAVLALHVPLLSLADEKPLHITLDLWERSLAPVDDYDSLGREALLQRAHHAPDRARLDALWRDLHGASAEWAGFDRRIDALLGAQAPSLARVTDTLARLVRAVAALRGDEAGSAHRGEPAATGPAGNNDPVDDPEPMPVLPAAGPGQTAMLAHGRIEDRAHAYQLIRDVADYLARHEPHSPTPYLLRRAVRWGQMPLADLMQDILREDGDIGRYLALLDN</sequence>